<dbReference type="Proteomes" id="UP000823749">
    <property type="component" value="Chromosome 13"/>
</dbReference>
<evidence type="ECO:0000313" key="1">
    <source>
        <dbReference type="EMBL" id="KAG5515611.1"/>
    </source>
</evidence>
<evidence type="ECO:0000313" key="2">
    <source>
        <dbReference type="Proteomes" id="UP000823749"/>
    </source>
</evidence>
<proteinExistence type="predicted"/>
<dbReference type="EMBL" id="JACTNZ010000013">
    <property type="protein sequence ID" value="KAG5515611.1"/>
    <property type="molecule type" value="Genomic_DNA"/>
</dbReference>
<dbReference type="SUPFAM" id="SSF57783">
    <property type="entry name" value="Zinc beta-ribbon"/>
    <property type="match status" value="1"/>
</dbReference>
<dbReference type="Gene3D" id="1.10.472.170">
    <property type="match status" value="1"/>
</dbReference>
<keyword evidence="2" id="KW-1185">Reference proteome</keyword>
<protein>
    <submittedName>
        <fullName evidence="1">Uncharacterized protein</fullName>
    </submittedName>
</protein>
<dbReference type="AlphaFoldDB" id="A0AAV6HSM7"/>
<name>A0AAV6HSM7_9ERIC</name>
<accession>A0AAV6HSM7</accession>
<gene>
    <name evidence="1" type="ORF">RHGRI_036602</name>
</gene>
<organism evidence="1 2">
    <name type="scientific">Rhododendron griersonianum</name>
    <dbReference type="NCBI Taxonomy" id="479676"/>
    <lineage>
        <taxon>Eukaryota</taxon>
        <taxon>Viridiplantae</taxon>
        <taxon>Streptophyta</taxon>
        <taxon>Embryophyta</taxon>
        <taxon>Tracheophyta</taxon>
        <taxon>Spermatophyta</taxon>
        <taxon>Magnoliopsida</taxon>
        <taxon>eudicotyledons</taxon>
        <taxon>Gunneridae</taxon>
        <taxon>Pentapetalae</taxon>
        <taxon>asterids</taxon>
        <taxon>Ericales</taxon>
        <taxon>Ericaceae</taxon>
        <taxon>Ericoideae</taxon>
        <taxon>Rhodoreae</taxon>
        <taxon>Rhododendron</taxon>
    </lineage>
</organism>
<sequence length="75" mass="8649">MSDVYCLDCKRETEVVFVHSVGDTVCLEYGPVLELHLLDETSEWQTFANKSGDNVRVGGPNNPLHRYFEALRHYF</sequence>
<reference evidence="1 2" key="1">
    <citation type="submission" date="2020-08" db="EMBL/GenBank/DDBJ databases">
        <title>Plant Genome Project.</title>
        <authorList>
            <person name="Zhang R.-G."/>
        </authorList>
    </citation>
    <scope>NUCLEOTIDE SEQUENCE [LARGE SCALE GENOMIC DNA]</scope>
    <source>
        <strain evidence="1">WSP0</strain>
        <tissue evidence="1">Leaf</tissue>
    </source>
</reference>
<comment type="caution">
    <text evidence="1">The sequence shown here is derived from an EMBL/GenBank/DDBJ whole genome shotgun (WGS) entry which is preliminary data.</text>
</comment>